<dbReference type="PANTHER" id="PTHR46060:SF1">
    <property type="entry name" value="MARINER MOS1 TRANSPOSASE-LIKE PROTEIN"/>
    <property type="match status" value="1"/>
</dbReference>
<feature type="region of interest" description="Disordered" evidence="1">
    <location>
        <begin position="136"/>
        <end position="205"/>
    </location>
</feature>
<keyword evidence="3" id="KW-1185">Reference proteome</keyword>
<comment type="caution">
    <text evidence="2">The sequence shown here is derived from an EMBL/GenBank/DDBJ whole genome shotgun (WGS) entry which is preliminary data.</text>
</comment>
<accession>A0A4C1UKT5</accession>
<reference evidence="2 3" key="1">
    <citation type="journal article" date="2019" name="Commun. Biol.">
        <title>The bagworm genome reveals a unique fibroin gene that provides high tensile strength.</title>
        <authorList>
            <person name="Kono N."/>
            <person name="Nakamura H."/>
            <person name="Ohtoshi R."/>
            <person name="Tomita M."/>
            <person name="Numata K."/>
            <person name="Arakawa K."/>
        </authorList>
    </citation>
    <scope>NUCLEOTIDE SEQUENCE [LARGE SCALE GENOMIC DNA]</scope>
</reference>
<organism evidence="2 3">
    <name type="scientific">Eumeta variegata</name>
    <name type="common">Bagworm moth</name>
    <name type="synonym">Eumeta japonica</name>
    <dbReference type="NCBI Taxonomy" id="151549"/>
    <lineage>
        <taxon>Eukaryota</taxon>
        <taxon>Metazoa</taxon>
        <taxon>Ecdysozoa</taxon>
        <taxon>Arthropoda</taxon>
        <taxon>Hexapoda</taxon>
        <taxon>Insecta</taxon>
        <taxon>Pterygota</taxon>
        <taxon>Neoptera</taxon>
        <taxon>Endopterygota</taxon>
        <taxon>Lepidoptera</taxon>
        <taxon>Glossata</taxon>
        <taxon>Ditrysia</taxon>
        <taxon>Tineoidea</taxon>
        <taxon>Psychidae</taxon>
        <taxon>Oiketicinae</taxon>
        <taxon>Eumeta</taxon>
    </lineage>
</organism>
<evidence type="ECO:0000313" key="3">
    <source>
        <dbReference type="Proteomes" id="UP000299102"/>
    </source>
</evidence>
<feature type="compositionally biased region" description="Basic and acidic residues" evidence="1">
    <location>
        <begin position="136"/>
        <end position="145"/>
    </location>
</feature>
<dbReference type="OrthoDB" id="616263at2759"/>
<evidence type="ECO:0008006" key="4">
    <source>
        <dbReference type="Google" id="ProtNLM"/>
    </source>
</evidence>
<dbReference type="AlphaFoldDB" id="A0A4C1UKT5"/>
<dbReference type="Proteomes" id="UP000299102">
    <property type="component" value="Unassembled WGS sequence"/>
</dbReference>
<gene>
    <name evidence="2" type="ORF">EVAR_11270_1</name>
</gene>
<protein>
    <recommendedName>
        <fullName evidence="4">Histone-lysine N-methyltransferase SETMAR</fullName>
    </recommendedName>
</protein>
<dbReference type="GO" id="GO:0003676">
    <property type="term" value="F:nucleic acid binding"/>
    <property type="evidence" value="ECO:0007669"/>
    <property type="project" value="InterPro"/>
</dbReference>
<dbReference type="InterPro" id="IPR052709">
    <property type="entry name" value="Transposase-MT_Hybrid"/>
</dbReference>
<dbReference type="Gene3D" id="3.30.420.10">
    <property type="entry name" value="Ribonuclease H-like superfamily/Ribonuclease H"/>
    <property type="match status" value="1"/>
</dbReference>
<evidence type="ECO:0000256" key="1">
    <source>
        <dbReference type="SAM" id="MobiDB-lite"/>
    </source>
</evidence>
<sequence length="237" mass="26637">MRVEQEVEEKRPKPIDGRGVIFHHDSAKPYKYLATQQILREFGWEVLMHPQDSPDLAPSDILTCFDTYNSYASRVAVIRLFSGVSGRRRLPAPHTTPAAALWAYELTEVDSEVVTYRGRNPCAKGSVTKSFKWSHEVSEQSERHSGRAGGRRQGAPRSLIADKLGDGGARHDAGRKGSRLASNLSDSVAPARPNRKTYERSLPKNGRISLRRAPARRRHLGFDTRQCYLLLMDRIAC</sequence>
<evidence type="ECO:0000313" key="2">
    <source>
        <dbReference type="EMBL" id="GBP27035.1"/>
    </source>
</evidence>
<name>A0A4C1UKT5_EUMVA</name>
<dbReference type="PANTHER" id="PTHR46060">
    <property type="entry name" value="MARINER MOS1 TRANSPOSASE-LIKE PROTEIN"/>
    <property type="match status" value="1"/>
</dbReference>
<dbReference type="InterPro" id="IPR036397">
    <property type="entry name" value="RNaseH_sf"/>
</dbReference>
<proteinExistence type="predicted"/>
<feature type="compositionally biased region" description="Basic and acidic residues" evidence="1">
    <location>
        <begin position="163"/>
        <end position="175"/>
    </location>
</feature>
<dbReference type="EMBL" id="BGZK01000188">
    <property type="protein sequence ID" value="GBP27035.1"/>
    <property type="molecule type" value="Genomic_DNA"/>
</dbReference>